<proteinExistence type="predicted"/>
<comment type="caution">
    <text evidence="1">The sequence shown here is derived from an EMBL/GenBank/DDBJ whole genome shotgun (WGS) entry which is preliminary data.</text>
</comment>
<protein>
    <submittedName>
        <fullName evidence="1">Uncharacterized protein</fullName>
    </submittedName>
</protein>
<reference evidence="2" key="1">
    <citation type="submission" date="2018-05" db="EMBL/GenBank/DDBJ databases">
        <authorList>
            <person name="Li Y."/>
        </authorList>
    </citation>
    <scope>NUCLEOTIDE SEQUENCE [LARGE SCALE GENOMIC DNA]</scope>
    <source>
        <strain evidence="2">3d-2-2</strain>
    </source>
</reference>
<dbReference type="EMBL" id="QETA01000001">
    <property type="protein sequence ID" value="PWF24732.1"/>
    <property type="molecule type" value="Genomic_DNA"/>
</dbReference>
<gene>
    <name evidence="1" type="ORF">DD235_00640</name>
</gene>
<sequence length="113" mass="13412">MPAFYRIFLKRMGIVAGDFKTESWFFHAHLHDINAETRLLMKENHVQLPARLFAFLMHQGYTSLFFIQRDADPEVFCYTEGCEIASTQMRFSQFMKLEIDHYLSSDIQHCKKP</sequence>
<dbReference type="Proteomes" id="UP000245212">
    <property type="component" value="Unassembled WGS sequence"/>
</dbReference>
<keyword evidence="2" id="KW-1185">Reference proteome</keyword>
<name>A0A2V1K6Z5_9BURK</name>
<evidence type="ECO:0000313" key="2">
    <source>
        <dbReference type="Proteomes" id="UP000245212"/>
    </source>
</evidence>
<accession>A0A2V1K6Z5</accession>
<evidence type="ECO:0000313" key="1">
    <source>
        <dbReference type="EMBL" id="PWF24732.1"/>
    </source>
</evidence>
<organism evidence="1 2">
    <name type="scientific">Corticimicrobacter populi</name>
    <dbReference type="NCBI Taxonomy" id="2175229"/>
    <lineage>
        <taxon>Bacteria</taxon>
        <taxon>Pseudomonadati</taxon>
        <taxon>Pseudomonadota</taxon>
        <taxon>Betaproteobacteria</taxon>
        <taxon>Burkholderiales</taxon>
        <taxon>Alcaligenaceae</taxon>
        <taxon>Corticimicrobacter</taxon>
    </lineage>
</organism>
<dbReference type="AlphaFoldDB" id="A0A2V1K6Z5"/>